<proteinExistence type="predicted"/>
<evidence type="ECO:0000313" key="2">
    <source>
        <dbReference type="Proteomes" id="UP001580346"/>
    </source>
</evidence>
<evidence type="ECO:0000313" key="1">
    <source>
        <dbReference type="EMBL" id="MFB5265455.1"/>
    </source>
</evidence>
<comment type="caution">
    <text evidence="1">The sequence shown here is derived from an EMBL/GenBank/DDBJ whole genome shotgun (WGS) entry which is preliminary data.</text>
</comment>
<reference evidence="1 2" key="1">
    <citation type="submission" date="2024-09" db="EMBL/GenBank/DDBJ databases">
        <title>Paenibacillus zeirhizospherea sp. nov., isolated from surface of the maize (Zea mays) roots in a horticulture field, Hungary.</title>
        <authorList>
            <person name="Marton D."/>
            <person name="Farkas M."/>
            <person name="Bedics A."/>
            <person name="Toth E."/>
            <person name="Tancsics A."/>
            <person name="Boka K."/>
            <person name="Maroti G."/>
            <person name="Kriszt B."/>
            <person name="Cserhati M."/>
        </authorList>
    </citation>
    <scope>NUCLEOTIDE SEQUENCE [LARGE SCALE GENOMIC DNA]</scope>
    <source>
        <strain evidence="1 2">KCTC 33519</strain>
    </source>
</reference>
<name>A0ABV5AMS2_9BACL</name>
<dbReference type="Proteomes" id="UP001580346">
    <property type="component" value="Unassembled WGS sequence"/>
</dbReference>
<dbReference type="RefSeq" id="WP_375352788.1">
    <property type="nucleotide sequence ID" value="NZ_JBHHMI010000001.1"/>
</dbReference>
<accession>A0ABV5AMS2</accession>
<gene>
    <name evidence="1" type="ORF">ACE41H_01440</name>
</gene>
<keyword evidence="2" id="KW-1185">Reference proteome</keyword>
<organism evidence="1 2">
    <name type="scientific">Paenibacillus enshidis</name>
    <dbReference type="NCBI Taxonomy" id="1458439"/>
    <lineage>
        <taxon>Bacteria</taxon>
        <taxon>Bacillati</taxon>
        <taxon>Bacillota</taxon>
        <taxon>Bacilli</taxon>
        <taxon>Bacillales</taxon>
        <taxon>Paenibacillaceae</taxon>
        <taxon>Paenibacillus</taxon>
    </lineage>
</organism>
<dbReference type="EMBL" id="JBHHMI010000001">
    <property type="protein sequence ID" value="MFB5265455.1"/>
    <property type="molecule type" value="Genomic_DNA"/>
</dbReference>
<evidence type="ECO:0008006" key="3">
    <source>
        <dbReference type="Google" id="ProtNLM"/>
    </source>
</evidence>
<sequence length="71" mass="8095">MTYYPAAAPIVCPPIRIINDRYYPTVVPVVHPIEVINKCHPVPIPHHMYPVIVKNDPSCYICSVGKKRRGR</sequence>
<protein>
    <recommendedName>
        <fullName evidence="3">Spore coat protein D</fullName>
    </recommendedName>
</protein>